<accession>A0AAD5QYI4</accession>
<dbReference type="SUPFAM" id="SSF116907">
    <property type="entry name" value="Hook domain"/>
    <property type="match status" value="1"/>
</dbReference>
<protein>
    <recommendedName>
        <fullName evidence="4">HOOK N-terminal domain-containing protein</fullName>
    </recommendedName>
</protein>
<keyword evidence="1" id="KW-0175">Coiled coil</keyword>
<sequence>MDEILEFYIVESRANVFKNRPCIRRGVTWNLTRSLGDYYEEYVHRIVKGANLLDIDEKEFAETGSAKELLKMAVLVVGDAFLGRTQKRFITGITALNPEVQSSVIAAIKIVIENTEDIATPISPIEVLPSSNNSGTIGRSDENCGGELDSLAKKEGKSCLEGHLIGTETEMELLKRTIDALTKENEDLKSKMLVLREKVKPSSEQDMLLEDERRKIKTLRAEMDFYKALSEERTRESHSLAMKVVELEQGLSAAKNRLAATEVRIKSLVQERILLGNGAAHQLEGLSDDAPPRLIPCRFLEKPSPRVRRRCAECYKRLAEDVSSMLEVVLEERLPGAVSVSSQFV</sequence>
<comment type="caution">
    <text evidence="2">The sequence shown here is derived from an EMBL/GenBank/DDBJ whole genome shotgun (WGS) entry which is preliminary data.</text>
</comment>
<proteinExistence type="predicted"/>
<feature type="coiled-coil region" evidence="1">
    <location>
        <begin position="164"/>
        <end position="271"/>
    </location>
</feature>
<dbReference type="AlphaFoldDB" id="A0AAD5QYI4"/>
<keyword evidence="3" id="KW-1185">Reference proteome</keyword>
<gene>
    <name evidence="2" type="ORF">KIN20_026800</name>
</gene>
<evidence type="ECO:0000256" key="1">
    <source>
        <dbReference type="SAM" id="Coils"/>
    </source>
</evidence>
<dbReference type="Gene3D" id="1.10.418.10">
    <property type="entry name" value="Calponin-like domain"/>
    <property type="match status" value="1"/>
</dbReference>
<dbReference type="EMBL" id="JAHQIW010005485">
    <property type="protein sequence ID" value="KAJ1366198.1"/>
    <property type="molecule type" value="Genomic_DNA"/>
</dbReference>
<dbReference type="Gene3D" id="1.10.287.1490">
    <property type="match status" value="1"/>
</dbReference>
<evidence type="ECO:0000313" key="3">
    <source>
        <dbReference type="Proteomes" id="UP001196413"/>
    </source>
</evidence>
<dbReference type="Proteomes" id="UP001196413">
    <property type="component" value="Unassembled WGS sequence"/>
</dbReference>
<reference evidence="2" key="1">
    <citation type="submission" date="2021-06" db="EMBL/GenBank/DDBJ databases">
        <title>Parelaphostrongylus tenuis whole genome reference sequence.</title>
        <authorList>
            <person name="Garwood T.J."/>
            <person name="Larsen P.A."/>
            <person name="Fountain-Jones N.M."/>
            <person name="Garbe J.R."/>
            <person name="Macchietto M.G."/>
            <person name="Kania S.A."/>
            <person name="Gerhold R.W."/>
            <person name="Richards J.E."/>
            <person name="Wolf T.M."/>
        </authorList>
    </citation>
    <scope>NUCLEOTIDE SEQUENCE</scope>
    <source>
        <strain evidence="2">MNPRO001-30</strain>
        <tissue evidence="2">Meninges</tissue>
    </source>
</reference>
<organism evidence="2 3">
    <name type="scientific">Parelaphostrongylus tenuis</name>
    <name type="common">Meningeal worm</name>
    <dbReference type="NCBI Taxonomy" id="148309"/>
    <lineage>
        <taxon>Eukaryota</taxon>
        <taxon>Metazoa</taxon>
        <taxon>Ecdysozoa</taxon>
        <taxon>Nematoda</taxon>
        <taxon>Chromadorea</taxon>
        <taxon>Rhabditida</taxon>
        <taxon>Rhabditina</taxon>
        <taxon>Rhabditomorpha</taxon>
        <taxon>Strongyloidea</taxon>
        <taxon>Metastrongylidae</taxon>
        <taxon>Parelaphostrongylus</taxon>
    </lineage>
</organism>
<name>A0AAD5QYI4_PARTN</name>
<evidence type="ECO:0000313" key="2">
    <source>
        <dbReference type="EMBL" id="KAJ1366198.1"/>
    </source>
</evidence>
<evidence type="ECO:0008006" key="4">
    <source>
        <dbReference type="Google" id="ProtNLM"/>
    </source>
</evidence>
<dbReference type="InterPro" id="IPR036872">
    <property type="entry name" value="CH_dom_sf"/>
</dbReference>